<dbReference type="InterPro" id="IPR012336">
    <property type="entry name" value="Thioredoxin-like_fold"/>
</dbReference>
<feature type="signal peptide" evidence="2">
    <location>
        <begin position="1"/>
        <end position="27"/>
    </location>
</feature>
<keyword evidence="2" id="KW-0732">Signal</keyword>
<dbReference type="PROSITE" id="PS00194">
    <property type="entry name" value="THIOREDOXIN_1"/>
    <property type="match status" value="1"/>
</dbReference>
<name>A0A484HFN2_9BACT</name>
<dbReference type="AlphaFoldDB" id="A0A484HFN2"/>
<proteinExistence type="predicted"/>
<dbReference type="InterPro" id="IPR036249">
    <property type="entry name" value="Thioredoxin-like_sf"/>
</dbReference>
<dbReference type="SUPFAM" id="SSF52833">
    <property type="entry name" value="Thioredoxin-like"/>
    <property type="match status" value="1"/>
</dbReference>
<dbReference type="Gene3D" id="3.40.30.10">
    <property type="entry name" value="Glutaredoxin"/>
    <property type="match status" value="1"/>
</dbReference>
<protein>
    <recommendedName>
        <fullName evidence="3">Thioredoxin-like fold domain-containing protein</fullName>
    </recommendedName>
</protein>
<gene>
    <name evidence="4" type="ORF">EPICR_220009</name>
</gene>
<evidence type="ECO:0000256" key="1">
    <source>
        <dbReference type="ARBA" id="ARBA00023284"/>
    </source>
</evidence>
<dbReference type="InterPro" id="IPR017937">
    <property type="entry name" value="Thioredoxin_CS"/>
</dbReference>
<dbReference type="Pfam" id="PF13098">
    <property type="entry name" value="Thioredoxin_2"/>
    <property type="match status" value="1"/>
</dbReference>
<reference evidence="4" key="1">
    <citation type="submission" date="2019-01" db="EMBL/GenBank/DDBJ databases">
        <authorList>
            <consortium name="Genoscope - CEA"/>
            <person name="William W."/>
        </authorList>
    </citation>
    <scope>NUCLEOTIDE SEQUENCE</scope>
    <source>
        <strain evidence="4">CR-1</strain>
    </source>
</reference>
<evidence type="ECO:0000256" key="2">
    <source>
        <dbReference type="SAM" id="SignalP"/>
    </source>
</evidence>
<keyword evidence="1" id="KW-0676">Redox-active center</keyword>
<organism evidence="4">
    <name type="scientific">uncultured Desulfobacteraceae bacterium</name>
    <dbReference type="NCBI Taxonomy" id="218296"/>
    <lineage>
        <taxon>Bacteria</taxon>
        <taxon>Pseudomonadati</taxon>
        <taxon>Thermodesulfobacteriota</taxon>
        <taxon>Desulfobacteria</taxon>
        <taxon>Desulfobacterales</taxon>
        <taxon>Desulfobacteraceae</taxon>
        <taxon>environmental samples</taxon>
    </lineage>
</organism>
<evidence type="ECO:0000259" key="3">
    <source>
        <dbReference type="Pfam" id="PF13098"/>
    </source>
</evidence>
<accession>A0A484HFN2</accession>
<feature type="chain" id="PRO_5019834761" description="Thioredoxin-like fold domain-containing protein" evidence="2">
    <location>
        <begin position="28"/>
        <end position="164"/>
    </location>
</feature>
<dbReference type="EMBL" id="CAACVI010000015">
    <property type="protein sequence ID" value="VEN74022.1"/>
    <property type="molecule type" value="Genomic_DNA"/>
</dbReference>
<sequence length="164" mass="19003">MKKIKMWPALLTLCLFFAGFQTPAASAKGIRWRPVEEGMLMAKEENKKIMMHYYTDWCGYCTKMNQETFPDPGIISYLNRRYISIRVDNDKTRVKGFVVPGVPDTWFLTETGEKIAHQPGFVDSKKLLSILKFVDTESYLKMSFMDFLKKERAEKKKPGKKAGK</sequence>
<feature type="domain" description="Thioredoxin-like fold" evidence="3">
    <location>
        <begin position="42"/>
        <end position="131"/>
    </location>
</feature>
<evidence type="ECO:0000313" key="4">
    <source>
        <dbReference type="EMBL" id="VEN74022.1"/>
    </source>
</evidence>